<dbReference type="AlphaFoldDB" id="A0A4Y2DLK4"/>
<gene>
    <name evidence="2" type="ORF">AVEN_166213_1</name>
    <name evidence="1" type="ORF">AVEN_273861_1</name>
</gene>
<reference evidence="2 3" key="1">
    <citation type="journal article" date="2019" name="Sci. Rep.">
        <title>Orb-weaving spider Araneus ventricosus genome elucidates the spidroin gene catalogue.</title>
        <authorList>
            <person name="Kono N."/>
            <person name="Nakamura H."/>
            <person name="Ohtoshi R."/>
            <person name="Moran D.A.P."/>
            <person name="Shinohara A."/>
            <person name="Yoshida Y."/>
            <person name="Fujiwara M."/>
            <person name="Mori M."/>
            <person name="Tomita M."/>
            <person name="Arakawa K."/>
        </authorList>
    </citation>
    <scope>NUCLEOTIDE SEQUENCE [LARGE SCALE GENOMIC DNA]</scope>
</reference>
<keyword evidence="3" id="KW-1185">Reference proteome</keyword>
<protein>
    <submittedName>
        <fullName evidence="2">Uncharacterized protein</fullName>
    </submittedName>
</protein>
<dbReference type="Proteomes" id="UP000499080">
    <property type="component" value="Unassembled WGS sequence"/>
</dbReference>
<dbReference type="EMBL" id="BGPR01166933">
    <property type="protein sequence ID" value="GBM16718.1"/>
    <property type="molecule type" value="Genomic_DNA"/>
</dbReference>
<evidence type="ECO:0000313" key="2">
    <source>
        <dbReference type="EMBL" id="GBM16718.1"/>
    </source>
</evidence>
<dbReference type="EMBL" id="BGPR01166909">
    <property type="protein sequence ID" value="GBM16611.1"/>
    <property type="molecule type" value="Genomic_DNA"/>
</dbReference>
<comment type="caution">
    <text evidence="2">The sequence shown here is derived from an EMBL/GenBank/DDBJ whole genome shotgun (WGS) entry which is preliminary data.</text>
</comment>
<name>A0A4Y2DLK4_ARAVE</name>
<proteinExistence type="predicted"/>
<evidence type="ECO:0000313" key="1">
    <source>
        <dbReference type="EMBL" id="GBM16611.1"/>
    </source>
</evidence>
<feature type="non-terminal residue" evidence="2">
    <location>
        <position position="53"/>
    </location>
</feature>
<accession>A0A4Y2DLK4</accession>
<sequence length="53" mass="6471">MKEPLPGIHFNNREEVIRPIRQSYINRSRRADVIRRNPVIWQKVVDMRDDNIE</sequence>
<evidence type="ECO:0000313" key="3">
    <source>
        <dbReference type="Proteomes" id="UP000499080"/>
    </source>
</evidence>
<organism evidence="2 3">
    <name type="scientific">Araneus ventricosus</name>
    <name type="common">Orbweaver spider</name>
    <name type="synonym">Epeira ventricosa</name>
    <dbReference type="NCBI Taxonomy" id="182803"/>
    <lineage>
        <taxon>Eukaryota</taxon>
        <taxon>Metazoa</taxon>
        <taxon>Ecdysozoa</taxon>
        <taxon>Arthropoda</taxon>
        <taxon>Chelicerata</taxon>
        <taxon>Arachnida</taxon>
        <taxon>Araneae</taxon>
        <taxon>Araneomorphae</taxon>
        <taxon>Entelegynae</taxon>
        <taxon>Araneoidea</taxon>
        <taxon>Araneidae</taxon>
        <taxon>Araneus</taxon>
    </lineage>
</organism>